<organism evidence="2 3">
    <name type="scientific">Ilumatobacter coccineus</name>
    <dbReference type="NCBI Taxonomy" id="467094"/>
    <lineage>
        <taxon>Bacteria</taxon>
        <taxon>Bacillati</taxon>
        <taxon>Actinomycetota</taxon>
        <taxon>Acidimicrobiia</taxon>
        <taxon>Acidimicrobiales</taxon>
        <taxon>Ilumatobacteraceae</taxon>
        <taxon>Ilumatobacter</taxon>
    </lineage>
</organism>
<evidence type="ECO:0000313" key="2">
    <source>
        <dbReference type="EMBL" id="PIE31557.1"/>
    </source>
</evidence>
<dbReference type="AlphaFoldDB" id="A0A2G6K798"/>
<accession>A0A2G6K798</accession>
<gene>
    <name evidence="2" type="ORF">CSA55_05435</name>
</gene>
<protein>
    <recommendedName>
        <fullName evidence="1">ABM domain-containing protein</fullName>
    </recommendedName>
</protein>
<dbReference type="Pfam" id="PF03992">
    <property type="entry name" value="ABM"/>
    <property type="match status" value="1"/>
</dbReference>
<dbReference type="Proteomes" id="UP000230914">
    <property type="component" value="Unassembled WGS sequence"/>
</dbReference>
<comment type="caution">
    <text evidence="2">The sequence shown here is derived from an EMBL/GenBank/DDBJ whole genome shotgun (WGS) entry which is preliminary data.</text>
</comment>
<reference evidence="2 3" key="1">
    <citation type="submission" date="2017-10" db="EMBL/GenBank/DDBJ databases">
        <title>Novel microbial diversity and functional potential in the marine mammal oral microbiome.</title>
        <authorList>
            <person name="Dudek N.K."/>
            <person name="Sun C.L."/>
            <person name="Burstein D."/>
            <person name="Kantor R.S."/>
            <person name="Aliaga Goltsman D.S."/>
            <person name="Bik E.M."/>
            <person name="Thomas B.C."/>
            <person name="Banfield J.F."/>
            <person name="Relman D.A."/>
        </authorList>
    </citation>
    <scope>NUCLEOTIDE SEQUENCE [LARGE SCALE GENOMIC DNA]</scope>
    <source>
        <strain evidence="2">DOLJORAL78_61_10</strain>
    </source>
</reference>
<dbReference type="SUPFAM" id="SSF54909">
    <property type="entry name" value="Dimeric alpha+beta barrel"/>
    <property type="match status" value="1"/>
</dbReference>
<dbReference type="InterPro" id="IPR007138">
    <property type="entry name" value="ABM_dom"/>
</dbReference>
<name>A0A2G6K798_9ACTN</name>
<dbReference type="Gene3D" id="3.30.70.100">
    <property type="match status" value="1"/>
</dbReference>
<proteinExistence type="predicted"/>
<dbReference type="InterPro" id="IPR011008">
    <property type="entry name" value="Dimeric_a/b-barrel"/>
</dbReference>
<evidence type="ECO:0000259" key="1">
    <source>
        <dbReference type="Pfam" id="PF03992"/>
    </source>
</evidence>
<dbReference type="EMBL" id="PDSL01000077">
    <property type="protein sequence ID" value="PIE31557.1"/>
    <property type="molecule type" value="Genomic_DNA"/>
</dbReference>
<feature type="domain" description="ABM" evidence="1">
    <location>
        <begin position="5"/>
        <end position="69"/>
    </location>
</feature>
<evidence type="ECO:0000313" key="3">
    <source>
        <dbReference type="Proteomes" id="UP000230914"/>
    </source>
</evidence>
<sequence>MEKQIAVINQFTVPRSSERDFLDFFTTHIKLIASQPGNMECRLFKKAASTQVVEYISLVSWADQEVMKEAGANIDKASQAAGIDVAAFQAAHSIEVVNNRCVEVDVL</sequence>